<feature type="compositionally biased region" description="Low complexity" evidence="6">
    <location>
        <begin position="150"/>
        <end position="164"/>
    </location>
</feature>
<feature type="compositionally biased region" description="Polar residues" evidence="6">
    <location>
        <begin position="132"/>
        <end position="142"/>
    </location>
</feature>
<evidence type="ECO:0000256" key="2">
    <source>
        <dbReference type="ARBA" id="ARBA00012485"/>
    </source>
</evidence>
<feature type="region of interest" description="Disordered" evidence="6">
    <location>
        <begin position="810"/>
        <end position="831"/>
    </location>
</feature>
<feature type="compositionally biased region" description="Basic and acidic residues" evidence="6">
    <location>
        <begin position="190"/>
        <end position="200"/>
    </location>
</feature>
<evidence type="ECO:0000256" key="4">
    <source>
        <dbReference type="ARBA" id="ARBA00022786"/>
    </source>
</evidence>
<dbReference type="GO" id="GO:0000209">
    <property type="term" value="P:protein polyubiquitination"/>
    <property type="evidence" value="ECO:0007669"/>
    <property type="project" value="InterPro"/>
</dbReference>
<keyword evidence="4 5" id="KW-0833">Ubl conjugation pathway</keyword>
<feature type="region of interest" description="Disordered" evidence="6">
    <location>
        <begin position="668"/>
        <end position="704"/>
    </location>
</feature>
<feature type="compositionally biased region" description="Basic and acidic residues" evidence="6">
    <location>
        <begin position="613"/>
        <end position="623"/>
    </location>
</feature>
<feature type="compositionally biased region" description="Low complexity" evidence="6">
    <location>
        <begin position="674"/>
        <end position="689"/>
    </location>
</feature>
<dbReference type="Gene3D" id="3.30.2160.10">
    <property type="entry name" value="Hect, E3 ligase catalytic domain"/>
    <property type="match status" value="1"/>
</dbReference>
<feature type="compositionally biased region" description="Polar residues" evidence="6">
    <location>
        <begin position="461"/>
        <end position="474"/>
    </location>
</feature>
<sequence>MPLPQPPHLLNTAKITLERDRDTLDWSPTSPSPATVTGGPGASSSLTSATTATTAAATNWNHRPSSSSSITTASSASSSSPASSTAAMALSPINLPTPISSSTTTTTSSHSHTQRVSTDNIPRDGTPIRSPSPDTITLQTPTPRRRHRAISAQSQSQSQNYSRRTPSVQLALANPTLSKSLCNSPAPTRTESEIDNQGRAKQSFERNVRRYYYQLVVGCQRPDCTNKLCRSCRTSPKMTKDAAAILSVQLAARPRLFFCHNCPTDPVIHLPDSPLAGGPIRSTALPRASQIIGDPAFSPSKRRGMTKPTKSSSTRSSPGPTSAASAMSEFGHKDKMPYEPSEYSKSMPSFSVSHILAPIKTSQSVANLPLLEQDREKDSEDDQLPSPIPPGRTGTPLFQSLLSASPFSSMFSSRTSTSGKNSGNSKSQDFAQRNTPSPSKRRVEKSSSATEAFIDSGNTIWNTTASSSQPTQAFGTLEPVGRSRSFSPTGTDSSCCSQAESTTVKAPDILSRTGEDHNGPPVALWPGEPIGLRYSHGLQSQKVFDLSQYYLTPDTRPVSTGSIRRHLGRKNVKRGKPLFGTFSDPDSDGISSVSSCEDENDATSLGDPSLYRDSPKNKSDAHDSQQFWQQPRQESTHQPESHYIFPTQSMKERGSDDRALYMCAKSNLRRDSASSDGSTSSNDSSQWSQESDDSVDNSQPLTLNDSTEEVVLPYLNLPLLRQAIATYTFSRPDQDGFEPISPRHSLANLKTQAAPRIRLSDGRLLDPIVVPDLQIYNPYDDEENEGTDSQQELSNTFGALAHLNNRASRGVSFESSSGSESDSQAISGTTFRLSSESKTDSFYQRYERSRMTSPTHSNMTLSSEMLASEGDSTFLLDSLRSVFSSSMALGSSFLIKDREIHSQVEAVVDLSEVNVGGIDLEALRESYDMLIELKPRTIFAIEVTNSIEILLARLELEQSVPGGKEWKDEDMRSMIILLMNPCLFEQPYQESLLRRILAVFIALPDKAKMVQWLSCMDDEGMAQLVTLFKMYLTAHFTPRPGGASDPTICAVKGLNILYHANNLRTQREHERQRQLNIRDKNAQTGQDADDSTISFRYFYSGVMEALKFKEEYQFWREGWGKIESEKPFSYFDYPFLLSPTAKSHIINLDALTQMTAHYEDACVRHALADHAQRLLPETMTSTSREFQKGIRAGSSPYLVLELSRAHLVEEAFEQIVKKHSDLKKPLKVAFVDVGEEGMDQGGVTKEFFQLMVEKVFDTQFGLFRELQDGSRAWWFEGCLDGSSHVELSPQEVQIRLIEYELVGILVGLALYNGVILGVRFPSVVYRKLLGWEIGLDAFTESFPDLGNGLEQMLTWSDGDVYDIFLRSYEISYEHLGQVSTIPLIPDGEDIPVTNENRHEYVKAYVDHYVNKHVEREFQAFQKGFEKICGGEALKLLRPEELELLLCGNNDLDMQDLESACLYDDGYSPQHGLIKEFWEVVHQDLTPEQHKQLLVFVTGSDRVPIRGLKDLMFVIQRNGPDSDRLPTALTCFSRLLLPEYADKDKMRERLVTAIENSNGFGLV</sequence>
<feature type="compositionally biased region" description="Low complexity" evidence="6">
    <location>
        <begin position="308"/>
        <end position="328"/>
    </location>
</feature>
<feature type="compositionally biased region" description="Polar residues" evidence="6">
    <location>
        <begin position="26"/>
        <end position="35"/>
    </location>
</feature>
<dbReference type="InterPro" id="IPR000569">
    <property type="entry name" value="HECT_dom"/>
</dbReference>
<gene>
    <name evidence="8" type="ORF">BG006_009377</name>
</gene>
<feature type="region of interest" description="Disordered" evidence="6">
    <location>
        <begin position="461"/>
        <end position="524"/>
    </location>
</feature>
<evidence type="ECO:0000256" key="1">
    <source>
        <dbReference type="ARBA" id="ARBA00000885"/>
    </source>
</evidence>
<dbReference type="Gene3D" id="3.90.1750.10">
    <property type="entry name" value="Hect, E3 ligase catalytic domains"/>
    <property type="match status" value="1"/>
</dbReference>
<dbReference type="PANTHER" id="PTHR45700">
    <property type="entry name" value="UBIQUITIN-PROTEIN LIGASE E3C"/>
    <property type="match status" value="1"/>
</dbReference>
<feature type="compositionally biased region" description="Polar residues" evidence="6">
    <location>
        <begin position="624"/>
        <end position="633"/>
    </location>
</feature>
<keyword evidence="3" id="KW-0808">Transferase</keyword>
<dbReference type="InterPro" id="IPR035983">
    <property type="entry name" value="Hect_E3_ubiquitin_ligase"/>
</dbReference>
<feature type="compositionally biased region" description="Low complexity" evidence="6">
    <location>
        <begin position="42"/>
        <end position="92"/>
    </location>
</feature>
<evidence type="ECO:0000256" key="5">
    <source>
        <dbReference type="PROSITE-ProRule" id="PRU00104"/>
    </source>
</evidence>
<comment type="catalytic activity">
    <reaction evidence="1">
        <text>S-ubiquitinyl-[E2 ubiquitin-conjugating enzyme]-L-cysteine + [acceptor protein]-L-lysine = [E2 ubiquitin-conjugating enzyme]-L-cysteine + N(6)-ubiquitinyl-[acceptor protein]-L-lysine.</text>
        <dbReference type="EC" id="2.3.2.26"/>
    </reaction>
</comment>
<keyword evidence="9" id="KW-1185">Reference proteome</keyword>
<feature type="compositionally biased region" description="Polar residues" evidence="6">
    <location>
        <begin position="484"/>
        <end position="504"/>
    </location>
</feature>
<feature type="compositionally biased region" description="Low complexity" evidence="6">
    <location>
        <begin position="397"/>
        <end position="427"/>
    </location>
</feature>
<name>A0A9P5VQ01_9FUNG</name>
<feature type="region of interest" description="Disordered" evidence="6">
    <location>
        <begin position="1"/>
        <end position="166"/>
    </location>
</feature>
<feature type="compositionally biased region" description="Polar residues" evidence="6">
    <location>
        <begin position="428"/>
        <end position="438"/>
    </location>
</feature>
<evidence type="ECO:0000259" key="7">
    <source>
        <dbReference type="PROSITE" id="PS50237"/>
    </source>
</evidence>
<dbReference type="SUPFAM" id="SSF56204">
    <property type="entry name" value="Hect, E3 ligase catalytic domain"/>
    <property type="match status" value="1"/>
</dbReference>
<dbReference type="EMBL" id="JAAAUY010000068">
    <property type="protein sequence ID" value="KAF9336213.1"/>
    <property type="molecule type" value="Genomic_DNA"/>
</dbReference>
<dbReference type="InterPro" id="IPR044611">
    <property type="entry name" value="E3A/B/C-like"/>
</dbReference>
<feature type="region of interest" description="Disordered" evidence="6">
    <location>
        <begin position="574"/>
        <end position="655"/>
    </location>
</feature>
<evidence type="ECO:0000313" key="9">
    <source>
        <dbReference type="Proteomes" id="UP000696485"/>
    </source>
</evidence>
<proteinExistence type="predicted"/>
<feature type="compositionally biased region" description="Low complexity" evidence="6">
    <location>
        <begin position="810"/>
        <end position="828"/>
    </location>
</feature>
<dbReference type="Pfam" id="PF00632">
    <property type="entry name" value="HECT"/>
    <property type="match status" value="1"/>
</dbReference>
<dbReference type="Gene3D" id="6.10.130.10">
    <property type="entry name" value="Ubiquitin-protein ligase E3A, N-terminal zinc-binding domain (AZUL)"/>
    <property type="match status" value="1"/>
</dbReference>
<feature type="compositionally biased region" description="Polar residues" evidence="6">
    <location>
        <begin position="178"/>
        <end position="189"/>
    </location>
</feature>
<dbReference type="PANTHER" id="PTHR45700:SF8">
    <property type="entry name" value="HECT-TYPE E3 UBIQUITIN TRANSFERASE"/>
    <property type="match status" value="1"/>
</dbReference>
<feature type="region of interest" description="Disordered" evidence="6">
    <location>
        <begin position="374"/>
        <end position="449"/>
    </location>
</feature>
<dbReference type="EC" id="2.3.2.26" evidence="2"/>
<feature type="region of interest" description="Disordered" evidence="6">
    <location>
        <begin position="279"/>
        <end position="344"/>
    </location>
</feature>
<evidence type="ECO:0000313" key="8">
    <source>
        <dbReference type="EMBL" id="KAF9336213.1"/>
    </source>
</evidence>
<accession>A0A9P5VQ01</accession>
<dbReference type="InterPro" id="IPR042556">
    <property type="entry name" value="AZUL_sf"/>
</dbReference>
<feature type="active site" description="Glycyl thioester intermediate" evidence="5">
    <location>
        <position position="1530"/>
    </location>
</feature>
<dbReference type="Pfam" id="PF16558">
    <property type="entry name" value="AZUL"/>
    <property type="match status" value="1"/>
</dbReference>
<feature type="domain" description="HECT" evidence="7">
    <location>
        <begin position="1218"/>
        <end position="1562"/>
    </location>
</feature>
<dbReference type="SMART" id="SM00119">
    <property type="entry name" value="HECTc"/>
    <property type="match status" value="1"/>
</dbReference>
<dbReference type="CDD" id="cd00078">
    <property type="entry name" value="HECTc"/>
    <property type="match status" value="1"/>
</dbReference>
<evidence type="ECO:0000256" key="3">
    <source>
        <dbReference type="ARBA" id="ARBA00022679"/>
    </source>
</evidence>
<comment type="caution">
    <text evidence="8">The sequence shown here is derived from an EMBL/GenBank/DDBJ whole genome shotgun (WGS) entry which is preliminary data.</text>
</comment>
<evidence type="ECO:0000256" key="6">
    <source>
        <dbReference type="SAM" id="MobiDB-lite"/>
    </source>
</evidence>
<organism evidence="8 9">
    <name type="scientific">Podila minutissima</name>
    <dbReference type="NCBI Taxonomy" id="64525"/>
    <lineage>
        <taxon>Eukaryota</taxon>
        <taxon>Fungi</taxon>
        <taxon>Fungi incertae sedis</taxon>
        <taxon>Mucoromycota</taxon>
        <taxon>Mortierellomycotina</taxon>
        <taxon>Mortierellomycetes</taxon>
        <taxon>Mortierellales</taxon>
        <taxon>Mortierellaceae</taxon>
        <taxon>Podila</taxon>
    </lineage>
</organism>
<protein>
    <recommendedName>
        <fullName evidence="2">HECT-type E3 ubiquitin transferase</fullName>
        <ecNumber evidence="2">2.3.2.26</ecNumber>
    </recommendedName>
</protein>
<dbReference type="PROSITE" id="PS50237">
    <property type="entry name" value="HECT"/>
    <property type="match status" value="1"/>
</dbReference>
<dbReference type="GO" id="GO:0061630">
    <property type="term" value="F:ubiquitin protein ligase activity"/>
    <property type="evidence" value="ECO:0007669"/>
    <property type="project" value="UniProtKB-EC"/>
</dbReference>
<feature type="region of interest" description="Disordered" evidence="6">
    <location>
        <begin position="178"/>
        <end position="200"/>
    </location>
</feature>
<dbReference type="Proteomes" id="UP000696485">
    <property type="component" value="Unassembled WGS sequence"/>
</dbReference>
<dbReference type="InterPro" id="IPR032353">
    <property type="entry name" value="AZUL"/>
</dbReference>
<feature type="compositionally biased region" description="Low complexity" evidence="6">
    <location>
        <begin position="100"/>
        <end position="111"/>
    </location>
</feature>
<dbReference type="FunFam" id="3.30.2410.10:FF:000003">
    <property type="entry name" value="probable E3 ubiquitin-protein ligase HERC4 isoform X1"/>
    <property type="match status" value="1"/>
</dbReference>
<dbReference type="Gene3D" id="3.30.2410.10">
    <property type="entry name" value="Hect, E3 ligase catalytic domain"/>
    <property type="match status" value="1"/>
</dbReference>
<reference evidence="8" key="1">
    <citation type="journal article" date="2020" name="Fungal Divers.">
        <title>Resolving the Mortierellaceae phylogeny through synthesis of multi-gene phylogenetics and phylogenomics.</title>
        <authorList>
            <person name="Vandepol N."/>
            <person name="Liber J."/>
            <person name="Desiro A."/>
            <person name="Na H."/>
            <person name="Kennedy M."/>
            <person name="Barry K."/>
            <person name="Grigoriev I.V."/>
            <person name="Miller A.N."/>
            <person name="O'Donnell K."/>
            <person name="Stajich J.E."/>
            <person name="Bonito G."/>
        </authorList>
    </citation>
    <scope>NUCLEOTIDE SEQUENCE</scope>
    <source>
        <strain evidence="8">NVP1</strain>
    </source>
</reference>